<dbReference type="InterPro" id="IPR017853">
    <property type="entry name" value="GH"/>
</dbReference>
<accession>A0A1M5FD26</accession>
<proteinExistence type="predicted"/>
<evidence type="ECO:0000259" key="1">
    <source>
        <dbReference type="Pfam" id="PF14488"/>
    </source>
</evidence>
<reference evidence="2 3" key="1">
    <citation type="submission" date="2016-11" db="EMBL/GenBank/DDBJ databases">
        <authorList>
            <person name="Jaros S."/>
            <person name="Januszkiewicz K."/>
            <person name="Wedrychowicz H."/>
        </authorList>
    </citation>
    <scope>NUCLEOTIDE SEQUENCE [LARGE SCALE GENOMIC DNA]</scope>
    <source>
        <strain evidence="2 3">DSM 26910</strain>
    </source>
</reference>
<name>A0A1M5FD26_9BACT</name>
<feature type="domain" description="DUF4434" evidence="1">
    <location>
        <begin position="42"/>
        <end position="326"/>
    </location>
</feature>
<sequence length="444" mass="51011">MAHKKHPRIPFAFAYLIFLIIISFGCNSAENTPPQKSHPVATGTFIQDNLIARWDDQRWQQELAMLKEVGMEYLVLAPTLYSNTDNIPRTIYNSEIPGTVKKHNSDLVENCLRNAKEAGFKVFLGLNFHENWWTASFSPEWLFAQMETGNQVATELVKKYKNKYPNTMYGWYWVWEVDNLNVKTTERQDVLINALNININHLNEITPEMPFMLCPFVNYRVGNSPENAEMWKYVLPRVNFRKGDIFAPQDCVGAGGLELEMVDEWFSTMADAVKLVPGLEFWSDAETFDQQFWTAAPLDRFVKQMEAVSPYVSNIITFAYSHYYSPFLKTDEFHKTYMHYVHEGTFPDSQEPSPVRAVIANKSNGAVTISWDEPESKLSLAGFYVFKNDELIADLQYNAQGNCKTFFNDTETSSDGKNIYKVCAYSADGKMSSSEFIEVENSIY</sequence>
<gene>
    <name evidence="2" type="ORF">SAMN05444274_1125</name>
</gene>
<keyword evidence="3" id="KW-1185">Reference proteome</keyword>
<dbReference type="PROSITE" id="PS51257">
    <property type="entry name" value="PROKAR_LIPOPROTEIN"/>
    <property type="match status" value="1"/>
</dbReference>
<dbReference type="Proteomes" id="UP000184164">
    <property type="component" value="Unassembled WGS sequence"/>
</dbReference>
<dbReference type="AlphaFoldDB" id="A0A1M5FD26"/>
<evidence type="ECO:0000313" key="3">
    <source>
        <dbReference type="Proteomes" id="UP000184164"/>
    </source>
</evidence>
<dbReference type="InterPro" id="IPR027849">
    <property type="entry name" value="DUF4434"/>
</dbReference>
<organism evidence="2 3">
    <name type="scientific">Mariniphaga anaerophila</name>
    <dbReference type="NCBI Taxonomy" id="1484053"/>
    <lineage>
        <taxon>Bacteria</taxon>
        <taxon>Pseudomonadati</taxon>
        <taxon>Bacteroidota</taxon>
        <taxon>Bacteroidia</taxon>
        <taxon>Marinilabiliales</taxon>
        <taxon>Prolixibacteraceae</taxon>
        <taxon>Mariniphaga</taxon>
    </lineage>
</organism>
<dbReference type="STRING" id="1484053.SAMN05444274_1125"/>
<dbReference type="Pfam" id="PF14488">
    <property type="entry name" value="DUF4434"/>
    <property type="match status" value="1"/>
</dbReference>
<dbReference type="SUPFAM" id="SSF51445">
    <property type="entry name" value="(Trans)glycosidases"/>
    <property type="match status" value="1"/>
</dbReference>
<dbReference type="Gene3D" id="3.20.20.80">
    <property type="entry name" value="Glycosidases"/>
    <property type="match status" value="1"/>
</dbReference>
<dbReference type="RefSeq" id="WP_073003270.1">
    <property type="nucleotide sequence ID" value="NZ_FQUM01000012.1"/>
</dbReference>
<dbReference type="InterPro" id="IPR013783">
    <property type="entry name" value="Ig-like_fold"/>
</dbReference>
<dbReference type="EMBL" id="FQUM01000012">
    <property type="protein sequence ID" value="SHF89338.1"/>
    <property type="molecule type" value="Genomic_DNA"/>
</dbReference>
<protein>
    <recommendedName>
        <fullName evidence="1">DUF4434 domain-containing protein</fullName>
    </recommendedName>
</protein>
<dbReference type="Gene3D" id="2.60.40.10">
    <property type="entry name" value="Immunoglobulins"/>
    <property type="match status" value="1"/>
</dbReference>
<dbReference type="OrthoDB" id="6044697at2"/>
<evidence type="ECO:0000313" key="2">
    <source>
        <dbReference type="EMBL" id="SHF89338.1"/>
    </source>
</evidence>